<dbReference type="Proteomes" id="UP001214043">
    <property type="component" value="Chromosome"/>
</dbReference>
<protein>
    <submittedName>
        <fullName evidence="3">CPBP family intramembrane metalloprotease</fullName>
    </submittedName>
</protein>
<feature type="transmembrane region" description="Helical" evidence="1">
    <location>
        <begin position="12"/>
        <end position="31"/>
    </location>
</feature>
<keyword evidence="3" id="KW-0378">Hydrolase</keyword>
<evidence type="ECO:0000259" key="2">
    <source>
        <dbReference type="Pfam" id="PF02517"/>
    </source>
</evidence>
<name>A0AAE9ZDQ0_9PROT</name>
<keyword evidence="1" id="KW-0812">Transmembrane</keyword>
<feature type="transmembrane region" description="Helical" evidence="1">
    <location>
        <begin position="80"/>
        <end position="99"/>
    </location>
</feature>
<keyword evidence="3" id="KW-0645">Protease</keyword>
<dbReference type="KEGG" id="hfl:PUV54_07880"/>
<keyword evidence="3" id="KW-0482">Metalloprotease</keyword>
<proteinExistence type="predicted"/>
<sequence length="247" mass="27284">MGEQLTENLGNIALWNGAFALACVPAAAMAGRQFRWQWLVAAFLLFNLNIALVLDFFGLNERIYALAGSPETTFNWAGKITALSASVLILCTPFINLRAAGVTFRQDQKSFIGWIVFAALCALGVYIGLQIENDTHSAETIAYQLTMPSLEEEIFYRGIFLFCLVKAFGDGPRILWSNFGSAALISTLVFTIIHCLFWGASGIQFSTEAFLFAGVFGLVLTWMRTNTGSILLPILMHSAINTIWRLF</sequence>
<feature type="transmembrane region" description="Helical" evidence="1">
    <location>
        <begin position="205"/>
        <end position="223"/>
    </location>
</feature>
<evidence type="ECO:0000313" key="4">
    <source>
        <dbReference type="Proteomes" id="UP001214043"/>
    </source>
</evidence>
<feature type="domain" description="CAAX prenyl protease 2/Lysostaphin resistance protein A-like" evidence="2">
    <location>
        <begin position="142"/>
        <end position="243"/>
    </location>
</feature>
<feature type="transmembrane region" description="Helical" evidence="1">
    <location>
        <begin position="38"/>
        <end position="60"/>
    </location>
</feature>
<dbReference type="AlphaFoldDB" id="A0AAE9ZDQ0"/>
<keyword evidence="4" id="KW-1185">Reference proteome</keyword>
<dbReference type="Pfam" id="PF02517">
    <property type="entry name" value="Rce1-like"/>
    <property type="match status" value="1"/>
</dbReference>
<feature type="transmembrane region" description="Helical" evidence="1">
    <location>
        <begin position="111"/>
        <end position="129"/>
    </location>
</feature>
<dbReference type="EMBL" id="CP118166">
    <property type="protein sequence ID" value="WDI33114.1"/>
    <property type="molecule type" value="Genomic_DNA"/>
</dbReference>
<dbReference type="InterPro" id="IPR003675">
    <property type="entry name" value="Rce1/LyrA-like_dom"/>
</dbReference>
<reference evidence="3" key="1">
    <citation type="submission" date="2023-02" db="EMBL/GenBank/DDBJ databases">
        <title>Genome sequence of Hyphococcus flavus.</title>
        <authorList>
            <person name="Rong J.-C."/>
            <person name="Zhao Q."/>
            <person name="Yi M."/>
            <person name="Wu J.-Y."/>
        </authorList>
    </citation>
    <scope>NUCLEOTIDE SEQUENCE</scope>
    <source>
        <strain evidence="3">MCCC 1K03223</strain>
    </source>
</reference>
<dbReference type="GO" id="GO:0008237">
    <property type="term" value="F:metallopeptidase activity"/>
    <property type="evidence" value="ECO:0007669"/>
    <property type="project" value="UniProtKB-KW"/>
</dbReference>
<keyword evidence="1" id="KW-1133">Transmembrane helix</keyword>
<accession>A0AAE9ZDQ0</accession>
<keyword evidence="1" id="KW-0472">Membrane</keyword>
<dbReference type="GO" id="GO:0004175">
    <property type="term" value="F:endopeptidase activity"/>
    <property type="evidence" value="ECO:0007669"/>
    <property type="project" value="UniProtKB-ARBA"/>
</dbReference>
<gene>
    <name evidence="3" type="ORF">PUV54_07880</name>
</gene>
<evidence type="ECO:0000313" key="3">
    <source>
        <dbReference type="EMBL" id="WDI33114.1"/>
    </source>
</evidence>
<dbReference type="RefSeq" id="WP_274495077.1">
    <property type="nucleotide sequence ID" value="NZ_CP118166.1"/>
</dbReference>
<feature type="transmembrane region" description="Helical" evidence="1">
    <location>
        <begin position="181"/>
        <end position="199"/>
    </location>
</feature>
<dbReference type="GO" id="GO:0080120">
    <property type="term" value="P:CAAX-box protein maturation"/>
    <property type="evidence" value="ECO:0007669"/>
    <property type="project" value="UniProtKB-ARBA"/>
</dbReference>
<evidence type="ECO:0000256" key="1">
    <source>
        <dbReference type="SAM" id="Phobius"/>
    </source>
</evidence>
<organism evidence="3 4">
    <name type="scientific">Hyphococcus flavus</name>
    <dbReference type="NCBI Taxonomy" id="1866326"/>
    <lineage>
        <taxon>Bacteria</taxon>
        <taxon>Pseudomonadati</taxon>
        <taxon>Pseudomonadota</taxon>
        <taxon>Alphaproteobacteria</taxon>
        <taxon>Parvularculales</taxon>
        <taxon>Parvularculaceae</taxon>
        <taxon>Hyphococcus</taxon>
    </lineage>
</organism>